<gene>
    <name evidence="1" type="ORF">LNQ49_17805</name>
</gene>
<dbReference type="RefSeq" id="WP_229990357.1">
    <property type="nucleotide sequence ID" value="NZ_JAJJMO010000001.1"/>
</dbReference>
<organism evidence="1 2">
    <name type="scientific">Flavobacterium pisciphilum</name>
    <dbReference type="NCBI Taxonomy" id="2893755"/>
    <lineage>
        <taxon>Bacteria</taxon>
        <taxon>Pseudomonadati</taxon>
        <taxon>Bacteroidota</taxon>
        <taxon>Flavobacteriia</taxon>
        <taxon>Flavobacteriales</taxon>
        <taxon>Flavobacteriaceae</taxon>
        <taxon>Flavobacterium</taxon>
    </lineage>
</organism>
<dbReference type="EMBL" id="JAJJMO010000001">
    <property type="protein sequence ID" value="MCC9073433.1"/>
    <property type="molecule type" value="Genomic_DNA"/>
</dbReference>
<comment type="caution">
    <text evidence="1">The sequence shown here is derived from an EMBL/GenBank/DDBJ whole genome shotgun (WGS) entry which is preliminary data.</text>
</comment>
<evidence type="ECO:0000313" key="1">
    <source>
        <dbReference type="EMBL" id="MCC9073433.1"/>
    </source>
</evidence>
<sequence length="242" mass="28364">MDTSTFGFGVKTNLKPSEYNNLFGDPFFGEVGNLNARIVYQRLSEREKALMLKANYIKMIKKARERNYNMAADCLQWWLDGTGNTKNIDFHWLRKQNEVIVAENKNVKRFQNDPEFEAFIKTLKEGISSRHIRHFDCQFTGGIFRELYYTVGTSTITSRCNFNVLKQKDNFTLSGTIIHSWWDRYDWHKGAFAYIYGFGNVQDSDALLVEKYCGAKPFDMRSNWQQTFNKTFKDGISNLKLR</sequence>
<reference evidence="1" key="1">
    <citation type="submission" date="2021-11" db="EMBL/GenBank/DDBJ databases">
        <title>Description of novel Flavobacterium species.</title>
        <authorList>
            <person name="Saticioglu I.B."/>
            <person name="Ay H."/>
            <person name="Altun S."/>
            <person name="Duman M."/>
        </authorList>
    </citation>
    <scope>NUCLEOTIDE SEQUENCE</scope>
    <source>
        <strain evidence="1">F-65</strain>
    </source>
</reference>
<proteinExistence type="predicted"/>
<accession>A0ABS8MXB7</accession>
<evidence type="ECO:0000313" key="2">
    <source>
        <dbReference type="Proteomes" id="UP001430919"/>
    </source>
</evidence>
<protein>
    <submittedName>
        <fullName evidence="1">Uncharacterized protein</fullName>
    </submittedName>
</protein>
<dbReference type="Proteomes" id="UP001430919">
    <property type="component" value="Unassembled WGS sequence"/>
</dbReference>
<name>A0ABS8MXB7_9FLAO</name>
<keyword evidence="2" id="KW-1185">Reference proteome</keyword>